<sequence length="172" mass="18483">MFHFPFPLVVNIDKRDHPTASTCSLSSPTPAPARTSSPSTHLYPYSLKLVPSTLRLRLICALALSSTPSCPQPWLHTLAHGLVTSPSPTLAPAVPHYVPSPPSRLRPPDPNIYISELEINASMDGLLGFGATGKCGGRCGASPPTAKRPRIEAARSATTLFGTDMWMPARYR</sequence>
<comment type="caution">
    <text evidence="1">The sequence shown here is derived from an EMBL/GenBank/DDBJ whole genome shotgun (WGS) entry which is preliminary data.</text>
</comment>
<evidence type="ECO:0000313" key="2">
    <source>
        <dbReference type="Proteomes" id="UP000320762"/>
    </source>
</evidence>
<dbReference type="EMBL" id="VDMD01000036">
    <property type="protein sequence ID" value="TRM58354.1"/>
    <property type="molecule type" value="Genomic_DNA"/>
</dbReference>
<dbReference type="AlphaFoldDB" id="A0A550C0M6"/>
<name>A0A550C0M6_9AGAR</name>
<accession>A0A550C0M6</accession>
<organism evidence="1 2">
    <name type="scientific">Schizophyllum amplum</name>
    <dbReference type="NCBI Taxonomy" id="97359"/>
    <lineage>
        <taxon>Eukaryota</taxon>
        <taxon>Fungi</taxon>
        <taxon>Dikarya</taxon>
        <taxon>Basidiomycota</taxon>
        <taxon>Agaricomycotina</taxon>
        <taxon>Agaricomycetes</taxon>
        <taxon>Agaricomycetidae</taxon>
        <taxon>Agaricales</taxon>
        <taxon>Schizophyllaceae</taxon>
        <taxon>Schizophyllum</taxon>
    </lineage>
</organism>
<protein>
    <submittedName>
        <fullName evidence="1">Uncharacterized protein</fullName>
    </submittedName>
</protein>
<proteinExistence type="predicted"/>
<reference evidence="1 2" key="1">
    <citation type="journal article" date="2019" name="New Phytol.">
        <title>Comparative genomics reveals unique wood-decay strategies and fruiting body development in the Schizophyllaceae.</title>
        <authorList>
            <person name="Almasi E."/>
            <person name="Sahu N."/>
            <person name="Krizsan K."/>
            <person name="Balint B."/>
            <person name="Kovacs G.M."/>
            <person name="Kiss B."/>
            <person name="Cseklye J."/>
            <person name="Drula E."/>
            <person name="Henrissat B."/>
            <person name="Nagy I."/>
            <person name="Chovatia M."/>
            <person name="Adam C."/>
            <person name="LaButti K."/>
            <person name="Lipzen A."/>
            <person name="Riley R."/>
            <person name="Grigoriev I.V."/>
            <person name="Nagy L.G."/>
        </authorList>
    </citation>
    <scope>NUCLEOTIDE SEQUENCE [LARGE SCALE GENOMIC DNA]</scope>
    <source>
        <strain evidence="1 2">NL-1724</strain>
    </source>
</reference>
<gene>
    <name evidence="1" type="ORF">BD626DRAFT_573575</name>
</gene>
<dbReference type="Proteomes" id="UP000320762">
    <property type="component" value="Unassembled WGS sequence"/>
</dbReference>
<keyword evidence="2" id="KW-1185">Reference proteome</keyword>
<evidence type="ECO:0000313" key="1">
    <source>
        <dbReference type="EMBL" id="TRM58354.1"/>
    </source>
</evidence>